<evidence type="ECO:0000313" key="2">
    <source>
        <dbReference type="Proteomes" id="UP001583177"/>
    </source>
</evidence>
<dbReference type="InterPro" id="IPR052184">
    <property type="entry name" value="SDR_enzymes"/>
</dbReference>
<name>A0ABR3XVW3_9PEZI</name>
<dbReference type="PANTHER" id="PTHR45458:SF1">
    <property type="entry name" value="SHORT CHAIN DEHYDROGENASE"/>
    <property type="match status" value="1"/>
</dbReference>
<evidence type="ECO:0008006" key="3">
    <source>
        <dbReference type="Google" id="ProtNLM"/>
    </source>
</evidence>
<comment type="caution">
    <text evidence="1">The sequence shown here is derived from an EMBL/GenBank/DDBJ whole genome shotgun (WGS) entry which is preliminary data.</text>
</comment>
<dbReference type="PRINTS" id="PR00081">
    <property type="entry name" value="GDHRDH"/>
</dbReference>
<accession>A0ABR3XVW3</accession>
<organism evidence="1 2">
    <name type="scientific">Diaporthe australafricana</name>
    <dbReference type="NCBI Taxonomy" id="127596"/>
    <lineage>
        <taxon>Eukaryota</taxon>
        <taxon>Fungi</taxon>
        <taxon>Dikarya</taxon>
        <taxon>Ascomycota</taxon>
        <taxon>Pezizomycotina</taxon>
        <taxon>Sordariomycetes</taxon>
        <taxon>Sordariomycetidae</taxon>
        <taxon>Diaporthales</taxon>
        <taxon>Diaporthaceae</taxon>
        <taxon>Diaporthe</taxon>
    </lineage>
</organism>
<dbReference type="InterPro" id="IPR036291">
    <property type="entry name" value="NAD(P)-bd_dom_sf"/>
</dbReference>
<protein>
    <recommendedName>
        <fullName evidence="3">NAD(P)-binding protein</fullName>
    </recommendedName>
</protein>
<dbReference type="Proteomes" id="UP001583177">
    <property type="component" value="Unassembled WGS sequence"/>
</dbReference>
<evidence type="ECO:0000313" key="1">
    <source>
        <dbReference type="EMBL" id="KAL1880149.1"/>
    </source>
</evidence>
<keyword evidence="2" id="KW-1185">Reference proteome</keyword>
<dbReference type="EMBL" id="JAWRVE010000008">
    <property type="protein sequence ID" value="KAL1880149.1"/>
    <property type="molecule type" value="Genomic_DNA"/>
</dbReference>
<dbReference type="InterPro" id="IPR002347">
    <property type="entry name" value="SDR_fam"/>
</dbReference>
<dbReference type="SUPFAM" id="SSF51735">
    <property type="entry name" value="NAD(P)-binding Rossmann-fold domains"/>
    <property type="match status" value="1"/>
</dbReference>
<sequence length="242" mass="25612">MSNKVYCITGSNRGLGLEFVRQLAANESNTIIATVRSTSTDLSDLKSVVSPSTHILVCDTSNADSIASFTSEATSLLAGRKIDFLLHVAGVNFHSEQTSLSMNLDALQTNVQVNVFGLARTTQMLLGNGALGPDVRILNMTSGLGSLTKSEGIKPRKCLPYSISKAGVNMVTVHQAEDLRAAGLPGVVVIAVDPGWVKTRMGGDGAVLEPAESISGMLDVLHGVKKEDNGKFYSYDGSEVPW</sequence>
<reference evidence="1 2" key="1">
    <citation type="journal article" date="2024" name="IMA Fungus">
        <title>IMA Genome - F19 : A genome assembly and annotation guide to empower mycologists, including annotated draft genome sequences of Ceratocystis pirilliformis, Diaporthe australafricana, Fusarium ophioides, Paecilomyces lecythidis, and Sporothrix stenoceras.</title>
        <authorList>
            <person name="Aylward J."/>
            <person name="Wilson A.M."/>
            <person name="Visagie C.M."/>
            <person name="Spraker J."/>
            <person name="Barnes I."/>
            <person name="Buitendag C."/>
            <person name="Ceriani C."/>
            <person name="Del Mar Angel L."/>
            <person name="du Plessis D."/>
            <person name="Fuchs T."/>
            <person name="Gasser K."/>
            <person name="Kramer D."/>
            <person name="Li W."/>
            <person name="Munsamy K."/>
            <person name="Piso A."/>
            <person name="Price J.L."/>
            <person name="Sonnekus B."/>
            <person name="Thomas C."/>
            <person name="van der Nest A."/>
            <person name="van Dijk A."/>
            <person name="van Heerden A."/>
            <person name="van Vuuren N."/>
            <person name="Yilmaz N."/>
            <person name="Duong T.A."/>
            <person name="van der Merwe N.A."/>
            <person name="Wingfield M.J."/>
            <person name="Wingfield B.D."/>
        </authorList>
    </citation>
    <scope>NUCLEOTIDE SEQUENCE [LARGE SCALE GENOMIC DNA]</scope>
    <source>
        <strain evidence="1 2">CMW 18300</strain>
    </source>
</reference>
<dbReference type="Gene3D" id="3.40.50.720">
    <property type="entry name" value="NAD(P)-binding Rossmann-like Domain"/>
    <property type="match status" value="1"/>
</dbReference>
<dbReference type="Pfam" id="PF00106">
    <property type="entry name" value="adh_short"/>
    <property type="match status" value="1"/>
</dbReference>
<gene>
    <name evidence="1" type="ORF">Daus18300_001512</name>
</gene>
<dbReference type="CDD" id="cd05325">
    <property type="entry name" value="carb_red_sniffer_like_SDR_c"/>
    <property type="match status" value="1"/>
</dbReference>
<proteinExistence type="predicted"/>
<dbReference type="PANTHER" id="PTHR45458">
    <property type="entry name" value="SHORT-CHAIN DEHYDROGENASE/REDUCTASE SDR"/>
    <property type="match status" value="1"/>
</dbReference>